<evidence type="ECO:0000313" key="6">
    <source>
        <dbReference type="Proteomes" id="UP001501138"/>
    </source>
</evidence>
<proteinExistence type="inferred from homology"/>
<dbReference type="Pfam" id="PF17775">
    <property type="entry name" value="YchJ_M-like"/>
    <property type="match status" value="1"/>
</dbReference>
<feature type="domain" description="YchJ-like middle NTF2-like" evidence="4">
    <location>
        <begin position="31"/>
        <end position="127"/>
    </location>
</feature>
<feature type="compositionally biased region" description="Polar residues" evidence="3">
    <location>
        <begin position="138"/>
        <end position="151"/>
    </location>
</feature>
<feature type="region of interest" description="Disordered" evidence="3">
    <location>
        <begin position="132"/>
        <end position="151"/>
    </location>
</feature>
<dbReference type="PANTHER" id="PTHR33747">
    <property type="entry name" value="UPF0225 PROTEIN SCO1677"/>
    <property type="match status" value="1"/>
</dbReference>
<reference evidence="6" key="1">
    <citation type="journal article" date="2019" name="Int. J. Syst. Evol. Microbiol.">
        <title>The Global Catalogue of Microorganisms (GCM) 10K type strain sequencing project: providing services to taxonomists for standard genome sequencing and annotation.</title>
        <authorList>
            <consortium name="The Broad Institute Genomics Platform"/>
            <consortium name="The Broad Institute Genome Sequencing Center for Infectious Disease"/>
            <person name="Wu L."/>
            <person name="Ma J."/>
        </authorList>
    </citation>
    <scope>NUCLEOTIDE SEQUENCE [LARGE SCALE GENOMIC DNA]</scope>
    <source>
        <strain evidence="6">JCM 15589</strain>
    </source>
</reference>
<evidence type="ECO:0000259" key="4">
    <source>
        <dbReference type="Pfam" id="PF17775"/>
    </source>
</evidence>
<gene>
    <name evidence="5" type="ORF">GCM10009809_16550</name>
</gene>
<dbReference type="RefSeq" id="WP_344247491.1">
    <property type="nucleotide sequence ID" value="NZ_BAAAPM010000003.1"/>
</dbReference>
<evidence type="ECO:0000256" key="2">
    <source>
        <dbReference type="HAMAP-Rule" id="MF_00612"/>
    </source>
</evidence>
<name>A0ABP4VEL9_9MICO</name>
<organism evidence="5 6">
    <name type="scientific">Isoptericola hypogeus</name>
    <dbReference type="NCBI Taxonomy" id="300179"/>
    <lineage>
        <taxon>Bacteria</taxon>
        <taxon>Bacillati</taxon>
        <taxon>Actinomycetota</taxon>
        <taxon>Actinomycetes</taxon>
        <taxon>Micrococcales</taxon>
        <taxon>Promicromonosporaceae</taxon>
        <taxon>Isoptericola</taxon>
    </lineage>
</organism>
<dbReference type="Proteomes" id="UP001501138">
    <property type="component" value="Unassembled WGS sequence"/>
</dbReference>
<comment type="caution">
    <text evidence="5">The sequence shown here is derived from an EMBL/GenBank/DDBJ whole genome shotgun (WGS) entry which is preliminary data.</text>
</comment>
<dbReference type="SUPFAM" id="SSF54427">
    <property type="entry name" value="NTF2-like"/>
    <property type="match status" value="1"/>
</dbReference>
<dbReference type="PANTHER" id="PTHR33747:SF1">
    <property type="entry name" value="ADENYLATE CYCLASE-ASSOCIATED CAP C-TERMINAL DOMAIN-CONTAINING PROTEIN"/>
    <property type="match status" value="1"/>
</dbReference>
<evidence type="ECO:0000256" key="1">
    <source>
        <dbReference type="ARBA" id="ARBA00010839"/>
    </source>
</evidence>
<dbReference type="Gene3D" id="3.10.450.50">
    <property type="match status" value="1"/>
</dbReference>
<sequence>MDDADRCPCLSGDTYGACCGPLHRGERRAATAEALMRSRYSAYAVRDVAYLRSSWHPRTRPPALELDPDQEWRRLDVVATRAGGPFDDAGEVEFVARYRWATTGHAGRLHEVSRFVREGGRWLYVDGDVGASPLRTGSAGSATGRSPTAPR</sequence>
<dbReference type="InterPro" id="IPR032710">
    <property type="entry name" value="NTF2-like_dom_sf"/>
</dbReference>
<dbReference type="InterPro" id="IPR048469">
    <property type="entry name" value="YchJ-like_M"/>
</dbReference>
<accession>A0ABP4VEL9</accession>
<dbReference type="HAMAP" id="MF_00612">
    <property type="entry name" value="UPF0225"/>
    <property type="match status" value="1"/>
</dbReference>
<dbReference type="InterPro" id="IPR004027">
    <property type="entry name" value="SEC_C_motif"/>
</dbReference>
<evidence type="ECO:0000313" key="5">
    <source>
        <dbReference type="EMBL" id="GAA1721591.1"/>
    </source>
</evidence>
<comment type="similarity">
    <text evidence="1 2">Belongs to the UPF0225 family.</text>
</comment>
<keyword evidence="6" id="KW-1185">Reference proteome</keyword>
<dbReference type="InterPro" id="IPR023006">
    <property type="entry name" value="YchJ-like"/>
</dbReference>
<evidence type="ECO:0000256" key="3">
    <source>
        <dbReference type="SAM" id="MobiDB-lite"/>
    </source>
</evidence>
<dbReference type="Pfam" id="PF02810">
    <property type="entry name" value="SEC-C"/>
    <property type="match status" value="1"/>
</dbReference>
<protein>
    <recommendedName>
        <fullName evidence="2">UPF0225 protein GCM10009809_16550</fullName>
    </recommendedName>
</protein>
<dbReference type="EMBL" id="BAAAPM010000003">
    <property type="protein sequence ID" value="GAA1721591.1"/>
    <property type="molecule type" value="Genomic_DNA"/>
</dbReference>